<protein>
    <recommendedName>
        <fullName evidence="4">Macroglobulin domain-containing protein</fullName>
    </recommendedName>
</protein>
<keyword evidence="1" id="KW-0732">Signal</keyword>
<evidence type="ECO:0000313" key="3">
    <source>
        <dbReference type="Proteomes" id="UP000092967"/>
    </source>
</evidence>
<feature type="chain" id="PRO_5008532627" description="Macroglobulin domain-containing protein" evidence="1">
    <location>
        <begin position="22"/>
        <end position="930"/>
    </location>
</feature>
<dbReference type="STRING" id="1790137.AXE80_07070"/>
<keyword evidence="3" id="KW-1185">Reference proteome</keyword>
<gene>
    <name evidence="2" type="ORF">AXE80_07070</name>
</gene>
<feature type="signal peptide" evidence="1">
    <location>
        <begin position="1"/>
        <end position="21"/>
    </location>
</feature>
<sequence>MKRKLLITMLGVLFVYPHLYAQEKKDINIEAKNAYAEKIYLQPVSTVFTTDKTIWFKAIVTDLEHLATKLSNILHVDLIDFDENIIDSKLLKIENGVADGYFDLHEKLPSGKYLIRAYTEWNKNFGREFISQTYVDLYAPKEVKEEDQVIREVVLQETENQQYQISAKAYPKLLNPKFRGDFKMLIHTEGKTDSVVVKEDKNDNYSFQYLLPKDAVNARMELKLDSVRSINFDYKQFNTSSKTVTVNKEYLDLQFFPEGGKLVNGLKSKVAFKALDYRNKGKEVFGNIVDQDNNIIMPFKTNNLGMGVTYLTPNFQKNYYASVTGKDNVVYKYPLPSVHKTGVVIGIKEIEEFIVVSLQNKNILQEQLHVKAQVRGVLYDEFDVVFKDHKVSAGIEKRVLPEGIVKFTVTNQENQIVAERLFFNYKEEERVNISTRLNKKQYHQRDKTVLNLKLIDNDSNTIPSNVSVLVINKEQLGKENSLRSNILSYFLLNSELRGKIENPNHYFNPQNKNRKDDMDALLLSQGWSNYKYENSLFSTKFKHLPEKELTISGSIRSIWSSKKELKKPVELTAVYGPLNVDIREIDSTGRFKIGLEDYYKNEFRVALQTKNKKGNKKDYTIELDYYKMPKINYIKEEKVFLADSVSVFVKENILRKQKEENIKLADDVIELDEIELTGYKLTPQREKVMELHGLPDIVVENEELMTKAPKWHSGFFNVIEVCFPNIFNRIDNVFFNQTVRGDVRMLRTVYYLVDGILVHEDDYNLLFNMPLEDIKSVELLKKPKGARAYFGQNTRFFNPEFQLDADPESTRDSDMAVLNARITILSVYTYGGKGIRYLSRNKGIDKFNIQGFEPKREFYSPKYNIENDLNVPDFRSVVHWEPNVNTNEKGEAKIEYYNADNTGDLLIVIEGINKKGKFGYYETSYQVEEK</sequence>
<name>A0A1B1Y5J2_9FLAO</name>
<organism evidence="2 3">
    <name type="scientific">Wenyingzhuangia fucanilytica</name>
    <dbReference type="NCBI Taxonomy" id="1790137"/>
    <lineage>
        <taxon>Bacteria</taxon>
        <taxon>Pseudomonadati</taxon>
        <taxon>Bacteroidota</taxon>
        <taxon>Flavobacteriia</taxon>
        <taxon>Flavobacteriales</taxon>
        <taxon>Flavobacteriaceae</taxon>
        <taxon>Wenyingzhuangia</taxon>
    </lineage>
</organism>
<dbReference type="Proteomes" id="UP000092967">
    <property type="component" value="Chromosome"/>
</dbReference>
<evidence type="ECO:0000256" key="1">
    <source>
        <dbReference type="SAM" id="SignalP"/>
    </source>
</evidence>
<proteinExistence type="predicted"/>
<dbReference type="RefSeq" id="WP_068825786.1">
    <property type="nucleotide sequence ID" value="NZ_CP014224.1"/>
</dbReference>
<evidence type="ECO:0008006" key="4">
    <source>
        <dbReference type="Google" id="ProtNLM"/>
    </source>
</evidence>
<dbReference type="EMBL" id="CP014224">
    <property type="protein sequence ID" value="ANW96051.1"/>
    <property type="molecule type" value="Genomic_DNA"/>
</dbReference>
<dbReference type="KEGG" id="wfu:AXE80_07070"/>
<dbReference type="OrthoDB" id="679547at2"/>
<accession>A0A1B1Y5J2</accession>
<evidence type="ECO:0000313" key="2">
    <source>
        <dbReference type="EMBL" id="ANW96051.1"/>
    </source>
</evidence>
<dbReference type="Gene3D" id="2.60.40.1930">
    <property type="match status" value="1"/>
</dbReference>
<dbReference type="AlphaFoldDB" id="A0A1B1Y5J2"/>
<reference evidence="2 3" key="1">
    <citation type="submission" date="2016-02" db="EMBL/GenBank/DDBJ databases">
        <authorList>
            <person name="Wen L."/>
            <person name="He K."/>
            <person name="Yang H."/>
        </authorList>
    </citation>
    <scope>NUCLEOTIDE SEQUENCE [LARGE SCALE GENOMIC DNA]</scope>
    <source>
        <strain evidence="2 3">CZ1127</strain>
    </source>
</reference>